<dbReference type="RefSeq" id="WP_188229721.1">
    <property type="nucleotide sequence ID" value="NZ_JACVXB010000002.1"/>
</dbReference>
<dbReference type="EMBL" id="JACVXB010000002">
    <property type="protein sequence ID" value="MBD0831938.1"/>
    <property type="molecule type" value="Genomic_DNA"/>
</dbReference>
<dbReference type="SUPFAM" id="SSF51735">
    <property type="entry name" value="NAD(P)-binding Rossmann-fold domains"/>
    <property type="match status" value="1"/>
</dbReference>
<evidence type="ECO:0000256" key="1">
    <source>
        <dbReference type="ARBA" id="ARBA00007430"/>
    </source>
</evidence>
<proteinExistence type="inferred from homology"/>
<sequence>MNTSVAHCINELISRTNLFPHNINAYNPQKIIDFSEETILITGAAGTIGSELSRQLSNCKFKKLLLVDFSESGVYNLYTELINSNAEKIELIVSNITNSDSIQYIFNKHKPTIVYHCAAYKHVPLMEMQPYEAIKTNILATKQLVDFSKLHRIKEFIFISSDKAVDPINVMGMTKRICELYINHTLYEGNTAYKIFRFGNILGSSGSVIPVLLRQLELNKSLKITHKNMTRFFIGDKKACQLILSNTFKKSIDNTTLWLDCGEPVSILKLANAILEISNNHDVDIEFSGVRSGEKINESMVSENEIMKSTDIPEVFQIETQKKPAKFLADFNDIISITPYTTVKDVKNILRRFIY</sequence>
<dbReference type="Proteomes" id="UP000600588">
    <property type="component" value="Unassembled WGS sequence"/>
</dbReference>
<feature type="domain" description="Polysaccharide biosynthesis protein CapD-like" evidence="2">
    <location>
        <begin position="39"/>
        <end position="319"/>
    </location>
</feature>
<dbReference type="Pfam" id="PF02719">
    <property type="entry name" value="Polysacc_synt_2"/>
    <property type="match status" value="1"/>
</dbReference>
<comment type="caution">
    <text evidence="3">The sequence shown here is derived from an EMBL/GenBank/DDBJ whole genome shotgun (WGS) entry which is preliminary data.</text>
</comment>
<dbReference type="InterPro" id="IPR003869">
    <property type="entry name" value="Polysac_CapD-like"/>
</dbReference>
<dbReference type="PANTHER" id="PTHR43318">
    <property type="entry name" value="UDP-N-ACETYLGLUCOSAMINE 4,6-DEHYDRATASE"/>
    <property type="match status" value="1"/>
</dbReference>
<organism evidence="3 4">
    <name type="scientific">Aestuariibaculum sediminum</name>
    <dbReference type="NCBI Taxonomy" id="2770637"/>
    <lineage>
        <taxon>Bacteria</taxon>
        <taxon>Pseudomonadati</taxon>
        <taxon>Bacteroidota</taxon>
        <taxon>Flavobacteriia</taxon>
        <taxon>Flavobacteriales</taxon>
        <taxon>Flavobacteriaceae</taxon>
    </lineage>
</organism>
<dbReference type="AlphaFoldDB" id="A0A8J6PZC4"/>
<protein>
    <submittedName>
        <fullName evidence="3">Polysaccharide biosynthesis protein</fullName>
    </submittedName>
</protein>
<accession>A0A8J6PZC4</accession>
<name>A0A8J6PZC4_9FLAO</name>
<dbReference type="PANTHER" id="PTHR43318:SF1">
    <property type="entry name" value="POLYSACCHARIDE BIOSYNTHESIS PROTEIN EPSC-RELATED"/>
    <property type="match status" value="1"/>
</dbReference>
<evidence type="ECO:0000259" key="2">
    <source>
        <dbReference type="Pfam" id="PF02719"/>
    </source>
</evidence>
<dbReference type="InterPro" id="IPR051203">
    <property type="entry name" value="Polysaccharide_Synthase-Rel"/>
</dbReference>
<gene>
    <name evidence="3" type="ORF">ICJ83_07315</name>
</gene>
<comment type="similarity">
    <text evidence="1">Belongs to the polysaccharide synthase family.</text>
</comment>
<keyword evidence="4" id="KW-1185">Reference proteome</keyword>
<dbReference type="InterPro" id="IPR036291">
    <property type="entry name" value="NAD(P)-bd_dom_sf"/>
</dbReference>
<reference evidence="3 4" key="1">
    <citation type="submission" date="2020-09" db="EMBL/GenBank/DDBJ databases">
        <title>TT11 complete genome.</title>
        <authorList>
            <person name="Wu Z."/>
        </authorList>
    </citation>
    <scope>NUCLEOTIDE SEQUENCE [LARGE SCALE GENOMIC DNA]</scope>
    <source>
        <strain evidence="3 4">TT11</strain>
    </source>
</reference>
<dbReference type="Gene3D" id="3.40.50.720">
    <property type="entry name" value="NAD(P)-binding Rossmann-like Domain"/>
    <property type="match status" value="1"/>
</dbReference>
<evidence type="ECO:0000313" key="4">
    <source>
        <dbReference type="Proteomes" id="UP000600588"/>
    </source>
</evidence>
<evidence type="ECO:0000313" key="3">
    <source>
        <dbReference type="EMBL" id="MBD0831938.1"/>
    </source>
</evidence>